<keyword evidence="1" id="KW-0472">Membrane</keyword>
<sequence length="127" mass="13228">MTRPVRPVALVLLTACMIYPGITLLWQGLYPLIAGEYFMLVGQTGPWMAIVQKLGLPPVVALAGKAGLGLAWVAGVLGLWAGDGRAYPLALLAAAGSLLHPGGAMVMGVIGLVCLIFFRESEDTIPA</sequence>
<evidence type="ECO:0008006" key="4">
    <source>
        <dbReference type="Google" id="ProtNLM"/>
    </source>
</evidence>
<gene>
    <name evidence="2" type="ORF">E6K72_06795</name>
</gene>
<feature type="transmembrane region" description="Helical" evidence="1">
    <location>
        <begin position="62"/>
        <end position="81"/>
    </location>
</feature>
<comment type="caution">
    <text evidence="2">The sequence shown here is derived from an EMBL/GenBank/DDBJ whole genome shotgun (WGS) entry which is preliminary data.</text>
</comment>
<dbReference type="EMBL" id="VBOS01000230">
    <property type="protein sequence ID" value="TMQ55194.1"/>
    <property type="molecule type" value="Genomic_DNA"/>
</dbReference>
<feature type="transmembrane region" description="Helical" evidence="1">
    <location>
        <begin position="87"/>
        <end position="118"/>
    </location>
</feature>
<evidence type="ECO:0000256" key="1">
    <source>
        <dbReference type="SAM" id="Phobius"/>
    </source>
</evidence>
<dbReference type="AlphaFoldDB" id="A0A538SVA0"/>
<name>A0A538SVA0_UNCEI</name>
<keyword evidence="1" id="KW-1133">Transmembrane helix</keyword>
<proteinExistence type="predicted"/>
<dbReference type="Proteomes" id="UP000317716">
    <property type="component" value="Unassembled WGS sequence"/>
</dbReference>
<keyword evidence="1" id="KW-0812">Transmembrane</keyword>
<organism evidence="2 3">
    <name type="scientific">Eiseniibacteriota bacterium</name>
    <dbReference type="NCBI Taxonomy" id="2212470"/>
    <lineage>
        <taxon>Bacteria</taxon>
        <taxon>Candidatus Eiseniibacteriota</taxon>
    </lineage>
</organism>
<protein>
    <recommendedName>
        <fullName evidence="4">DoxX family protein</fullName>
    </recommendedName>
</protein>
<feature type="transmembrane region" description="Helical" evidence="1">
    <location>
        <begin position="32"/>
        <end position="50"/>
    </location>
</feature>
<feature type="transmembrane region" description="Helical" evidence="1">
    <location>
        <begin position="7"/>
        <end position="26"/>
    </location>
</feature>
<accession>A0A538SVA0</accession>
<evidence type="ECO:0000313" key="3">
    <source>
        <dbReference type="Proteomes" id="UP000317716"/>
    </source>
</evidence>
<reference evidence="2 3" key="1">
    <citation type="journal article" date="2019" name="Nat. Microbiol.">
        <title>Mediterranean grassland soil C-N compound turnover is dependent on rainfall and depth, and is mediated by genomically divergent microorganisms.</title>
        <authorList>
            <person name="Diamond S."/>
            <person name="Andeer P.F."/>
            <person name="Li Z."/>
            <person name="Crits-Christoph A."/>
            <person name="Burstein D."/>
            <person name="Anantharaman K."/>
            <person name="Lane K.R."/>
            <person name="Thomas B.C."/>
            <person name="Pan C."/>
            <person name="Northen T.R."/>
            <person name="Banfield J.F."/>
        </authorList>
    </citation>
    <scope>NUCLEOTIDE SEQUENCE [LARGE SCALE GENOMIC DNA]</scope>
    <source>
        <strain evidence="2">WS_2</strain>
    </source>
</reference>
<evidence type="ECO:0000313" key="2">
    <source>
        <dbReference type="EMBL" id="TMQ55194.1"/>
    </source>
</evidence>